<accession>I3YW27</accession>
<dbReference type="STRING" id="746697.Aeqsu_1715"/>
<proteinExistence type="predicted"/>
<dbReference type="AlphaFoldDB" id="I3YW27"/>
<dbReference type="PANTHER" id="PTHR38009:SF1">
    <property type="entry name" value="CONSERVED HYPOTHETICAL PHAGE TAIL PROTEIN"/>
    <property type="match status" value="1"/>
</dbReference>
<dbReference type="Proteomes" id="UP000006049">
    <property type="component" value="Chromosome"/>
</dbReference>
<dbReference type="InterPro" id="IPR011747">
    <property type="entry name" value="CHP02241"/>
</dbReference>
<organism evidence="1 2">
    <name type="scientific">Aequorivita sublithincola (strain DSM 14238 / LMG 21431 / ACAM 643 / 9-3)</name>
    <dbReference type="NCBI Taxonomy" id="746697"/>
    <lineage>
        <taxon>Bacteria</taxon>
        <taxon>Pseudomonadati</taxon>
        <taxon>Bacteroidota</taxon>
        <taxon>Flavobacteriia</taxon>
        <taxon>Flavobacteriales</taxon>
        <taxon>Flavobacteriaceae</taxon>
        <taxon>Aequorivita</taxon>
    </lineage>
</organism>
<reference evidence="1 2" key="1">
    <citation type="submission" date="2012-06" db="EMBL/GenBank/DDBJ databases">
        <title>The complete genome of Aequorivita sublithincola DSM 14238.</title>
        <authorList>
            <consortium name="US DOE Joint Genome Institute (JGI-PGF)"/>
            <person name="Lucas S."/>
            <person name="Copeland A."/>
            <person name="Lapidus A."/>
            <person name="Goodwin L."/>
            <person name="Pitluck S."/>
            <person name="Peters L."/>
            <person name="Munk A.C.C."/>
            <person name="Kyrpides N."/>
            <person name="Mavromatis K."/>
            <person name="Pagani I."/>
            <person name="Ivanova N."/>
            <person name="Ovchinnikova G."/>
            <person name="Zeytun A."/>
            <person name="Detter J.C."/>
            <person name="Han C."/>
            <person name="Land M."/>
            <person name="Hauser L."/>
            <person name="Markowitz V."/>
            <person name="Cheng J.-F."/>
            <person name="Hugenholtz P."/>
            <person name="Woyke T."/>
            <person name="Wu D."/>
            <person name="Tindall B."/>
            <person name="Faehnrich R."/>
            <person name="Brambilla E."/>
            <person name="Klenk H.-P."/>
            <person name="Eisen J.A."/>
        </authorList>
    </citation>
    <scope>NUCLEOTIDE SEQUENCE [LARGE SCALE GENOMIC DNA]</scope>
    <source>
        <strain evidence="2">DSM 14238 / LMG 21431 / ACAM 643 / 9-3</strain>
    </source>
</reference>
<dbReference type="PATRIC" id="fig|746697.3.peg.1747"/>
<evidence type="ECO:0000313" key="1">
    <source>
        <dbReference type="EMBL" id="AFL81195.1"/>
    </source>
</evidence>
<protein>
    <submittedName>
        <fullName evidence="1">Conserved hypothetical phage tail region protein</fullName>
    </submittedName>
</protein>
<dbReference type="KEGG" id="asl:Aeqsu_1715"/>
<dbReference type="HOGENOM" id="CLU_101335_3_0_10"/>
<evidence type="ECO:0000313" key="2">
    <source>
        <dbReference type="Proteomes" id="UP000006049"/>
    </source>
</evidence>
<gene>
    <name evidence="1" type="ordered locus">Aeqsu_1715</name>
</gene>
<keyword evidence="2" id="KW-1185">Reference proteome</keyword>
<dbReference type="OrthoDB" id="73314at2"/>
<dbReference type="eggNOG" id="ENOG5032372">
    <property type="taxonomic scope" value="Bacteria"/>
</dbReference>
<dbReference type="NCBIfam" id="TIGR02241">
    <property type="entry name" value="conserved hypothetical phage tail region protein"/>
    <property type="match status" value="1"/>
</dbReference>
<dbReference type="InterPro" id="IPR010667">
    <property type="entry name" value="Phage_T4_Gp19"/>
</dbReference>
<dbReference type="GO" id="GO:0005198">
    <property type="term" value="F:structural molecule activity"/>
    <property type="evidence" value="ECO:0007669"/>
    <property type="project" value="InterPro"/>
</dbReference>
<dbReference type="EMBL" id="CP003280">
    <property type="protein sequence ID" value="AFL81195.1"/>
    <property type="molecule type" value="Genomic_DNA"/>
</dbReference>
<dbReference type="PANTHER" id="PTHR38009">
    <property type="entry name" value="CONSERVED HYPOTHETICAL PHAGE TAIL PROTEIN"/>
    <property type="match status" value="1"/>
</dbReference>
<dbReference type="Pfam" id="PF06841">
    <property type="entry name" value="Phage_T4_gp19"/>
    <property type="match status" value="1"/>
</dbReference>
<sequence>MSDESAQDNPWLLPKFYFAVSLGSQNNIVSFKEVLGLDIKAQIIEYRHGDSPIFSTVKMPGITKFGSIIMKKGIFVNGTNFWEWYDAIKMNTVKRETVIIYLLDENGKPTMIWTLNNAWPTKITVVNMEADANEIAVETLELSHEGLTIQNS</sequence>
<name>I3YW27_AEQSU</name>
<dbReference type="RefSeq" id="WP_014782450.1">
    <property type="nucleotide sequence ID" value="NC_018013.1"/>
</dbReference>